<evidence type="ECO:0000256" key="6">
    <source>
        <dbReference type="ARBA" id="ARBA00022917"/>
    </source>
</evidence>
<dbReference type="WBParaSite" id="nRc.2.0.1.t34222-RA">
    <property type="protein sequence ID" value="nRc.2.0.1.t34222-RA"/>
    <property type="gene ID" value="nRc.2.0.1.g34222"/>
</dbReference>
<proteinExistence type="inferred from homology"/>
<dbReference type="PANTHER" id="PTHR11476">
    <property type="entry name" value="HISTIDYL-TRNA SYNTHETASE"/>
    <property type="match status" value="1"/>
</dbReference>
<comment type="catalytic activity">
    <reaction evidence="8">
        <text>tRNA(His) + L-histidine + ATP = L-histidyl-tRNA(His) + AMP + diphosphate + H(+)</text>
        <dbReference type="Rhea" id="RHEA:17313"/>
        <dbReference type="Rhea" id="RHEA-COMP:9665"/>
        <dbReference type="Rhea" id="RHEA-COMP:9689"/>
        <dbReference type="ChEBI" id="CHEBI:15378"/>
        <dbReference type="ChEBI" id="CHEBI:30616"/>
        <dbReference type="ChEBI" id="CHEBI:33019"/>
        <dbReference type="ChEBI" id="CHEBI:57595"/>
        <dbReference type="ChEBI" id="CHEBI:78442"/>
        <dbReference type="ChEBI" id="CHEBI:78527"/>
        <dbReference type="ChEBI" id="CHEBI:456215"/>
        <dbReference type="EC" id="6.1.1.21"/>
    </reaction>
</comment>
<dbReference type="FunFam" id="3.40.50.800:FF:000008">
    <property type="entry name" value="histidine--tRNA ligase, cytoplasmic isoform X1"/>
    <property type="match status" value="1"/>
</dbReference>
<keyword evidence="6" id="KW-0648">Protein biosynthesis</keyword>
<dbReference type="EC" id="6.1.1.21" evidence="2"/>
<dbReference type="AlphaFoldDB" id="A0A915K8K5"/>
<accession>A0A915K8K5</accession>
<dbReference type="OMA" id="KAGIPWM"/>
<comment type="similarity">
    <text evidence="1">Belongs to the class-II aminoacyl-tRNA synthetase family.</text>
</comment>
<dbReference type="PANTHER" id="PTHR11476:SF7">
    <property type="entry name" value="HISTIDINE--TRNA LIGASE"/>
    <property type="match status" value="1"/>
</dbReference>
<dbReference type="GO" id="GO:0004821">
    <property type="term" value="F:histidine-tRNA ligase activity"/>
    <property type="evidence" value="ECO:0007669"/>
    <property type="project" value="UniProtKB-EC"/>
</dbReference>
<keyword evidence="5" id="KW-0067">ATP-binding</keyword>
<dbReference type="InterPro" id="IPR004154">
    <property type="entry name" value="Anticodon-bd"/>
</dbReference>
<dbReference type="GO" id="GO:0003723">
    <property type="term" value="F:RNA binding"/>
    <property type="evidence" value="ECO:0007669"/>
    <property type="project" value="TreeGrafter"/>
</dbReference>
<dbReference type="Pfam" id="PF03129">
    <property type="entry name" value="HGTP_anticodon"/>
    <property type="match status" value="1"/>
</dbReference>
<dbReference type="SUPFAM" id="SSF55681">
    <property type="entry name" value="Class II aaRS and biotin synthetases"/>
    <property type="match status" value="1"/>
</dbReference>
<dbReference type="CDD" id="cd00859">
    <property type="entry name" value="HisRS_anticodon"/>
    <property type="match status" value="1"/>
</dbReference>
<dbReference type="Gene3D" id="3.30.930.10">
    <property type="entry name" value="Bira Bifunctional Protein, Domain 2"/>
    <property type="match status" value="1"/>
</dbReference>
<dbReference type="InterPro" id="IPR033656">
    <property type="entry name" value="HisRS_anticodon"/>
</dbReference>
<keyword evidence="3" id="KW-0436">Ligase</keyword>
<evidence type="ECO:0000256" key="7">
    <source>
        <dbReference type="ARBA" id="ARBA00023146"/>
    </source>
</evidence>
<evidence type="ECO:0000313" key="11">
    <source>
        <dbReference type="WBParaSite" id="nRc.2.0.1.t34222-RA"/>
    </source>
</evidence>
<dbReference type="Gene3D" id="3.40.50.800">
    <property type="entry name" value="Anticodon-binding domain"/>
    <property type="match status" value="1"/>
</dbReference>
<dbReference type="InterPro" id="IPR036621">
    <property type="entry name" value="Anticodon-bd_dom_sf"/>
</dbReference>
<evidence type="ECO:0000256" key="2">
    <source>
        <dbReference type="ARBA" id="ARBA00012815"/>
    </source>
</evidence>
<dbReference type="GO" id="GO:0006427">
    <property type="term" value="P:histidyl-tRNA aminoacylation"/>
    <property type="evidence" value="ECO:0007669"/>
    <property type="project" value="TreeGrafter"/>
</dbReference>
<keyword evidence="4" id="KW-0547">Nucleotide-binding</keyword>
<evidence type="ECO:0000256" key="1">
    <source>
        <dbReference type="ARBA" id="ARBA00008226"/>
    </source>
</evidence>
<dbReference type="SUPFAM" id="SSF52954">
    <property type="entry name" value="Class II aaRS ABD-related"/>
    <property type="match status" value="1"/>
</dbReference>
<evidence type="ECO:0000256" key="8">
    <source>
        <dbReference type="ARBA" id="ARBA00047639"/>
    </source>
</evidence>
<dbReference type="Proteomes" id="UP000887565">
    <property type="component" value="Unplaced"/>
</dbReference>
<sequence length="202" mass="22245">VVFDPSLARGLDYYTGTIYEAVLKNLNIEENACIAATDEDSNAGCGVGSIAGGGRYDDLVGMFDPKNKKVPCVGISIGIERIFTLIEKKLEIEQKFVRTNATQVYVASAQKKLLIERMKLIKQLWDANINAEIAYKNNPRMLDQLQYCEAKGIPIAVIIGESEIQEGVVKLRDIPSREETSVPRSQLIGVLRAKLAESNVIA</sequence>
<evidence type="ECO:0000256" key="3">
    <source>
        <dbReference type="ARBA" id="ARBA00022598"/>
    </source>
</evidence>
<keyword evidence="7" id="KW-0030">Aminoacyl-tRNA synthetase</keyword>
<evidence type="ECO:0000313" key="10">
    <source>
        <dbReference type="Proteomes" id="UP000887565"/>
    </source>
</evidence>
<keyword evidence="10" id="KW-1185">Reference proteome</keyword>
<name>A0A915K8K5_ROMCU</name>
<evidence type="ECO:0000256" key="5">
    <source>
        <dbReference type="ARBA" id="ARBA00022840"/>
    </source>
</evidence>
<evidence type="ECO:0000256" key="4">
    <source>
        <dbReference type="ARBA" id="ARBA00022741"/>
    </source>
</evidence>
<dbReference type="InterPro" id="IPR045864">
    <property type="entry name" value="aa-tRNA-synth_II/BPL/LPL"/>
</dbReference>
<dbReference type="GO" id="GO:0032543">
    <property type="term" value="P:mitochondrial translation"/>
    <property type="evidence" value="ECO:0007669"/>
    <property type="project" value="TreeGrafter"/>
</dbReference>
<dbReference type="GO" id="GO:0005739">
    <property type="term" value="C:mitochondrion"/>
    <property type="evidence" value="ECO:0007669"/>
    <property type="project" value="TreeGrafter"/>
</dbReference>
<dbReference type="GO" id="GO:0005829">
    <property type="term" value="C:cytosol"/>
    <property type="evidence" value="ECO:0007669"/>
    <property type="project" value="TreeGrafter"/>
</dbReference>
<protein>
    <recommendedName>
        <fullName evidence="2">histidine--tRNA ligase</fullName>
        <ecNumber evidence="2">6.1.1.21</ecNumber>
    </recommendedName>
</protein>
<reference evidence="11" key="1">
    <citation type="submission" date="2022-11" db="UniProtKB">
        <authorList>
            <consortium name="WormBaseParasite"/>
        </authorList>
    </citation>
    <scope>IDENTIFICATION</scope>
</reference>
<organism evidence="10 11">
    <name type="scientific">Romanomermis culicivorax</name>
    <name type="common">Nematode worm</name>
    <dbReference type="NCBI Taxonomy" id="13658"/>
    <lineage>
        <taxon>Eukaryota</taxon>
        <taxon>Metazoa</taxon>
        <taxon>Ecdysozoa</taxon>
        <taxon>Nematoda</taxon>
        <taxon>Enoplea</taxon>
        <taxon>Dorylaimia</taxon>
        <taxon>Mermithida</taxon>
        <taxon>Mermithoidea</taxon>
        <taxon>Mermithidae</taxon>
        <taxon>Romanomermis</taxon>
    </lineage>
</organism>
<feature type="domain" description="Anticodon-binding" evidence="9">
    <location>
        <begin position="103"/>
        <end position="193"/>
    </location>
</feature>
<dbReference type="GO" id="GO:0005524">
    <property type="term" value="F:ATP binding"/>
    <property type="evidence" value="ECO:0007669"/>
    <property type="project" value="UniProtKB-KW"/>
</dbReference>
<evidence type="ECO:0000259" key="9">
    <source>
        <dbReference type="Pfam" id="PF03129"/>
    </source>
</evidence>